<name>A0A1M6MW16_9BACT</name>
<dbReference type="RefSeq" id="WP_073476135.1">
    <property type="nucleotide sequence ID" value="NZ_FQZU01000013.1"/>
</dbReference>
<sequence length="300" mass="33413">MKRIVIVSMALLLSACSYPGLEKQYMNSPVRELVLRAMAKDMAEGLQADWEESMGKAETGDASVDAIKGRQYRRLVMEAFDPERFEELIYEFLDESLTERVQVKIIKWDNSPLGRKVAHIERAKKNAAPDYSKEAVQEALGVHGNAAKRTALIWDLVDAVGMPSFLAQATEDMGAAMAAAIQVEHDAAWEDVEDMRDDLINDMGLDIRDLRLERFNETAVDLKELTDREILTMIDHYRSREMQSYLQNLYKALNTGMKELGAKAGEAIVTLINQEVASVPIAPPALPAVVSEGGNPISWG</sequence>
<reference evidence="4" key="1">
    <citation type="submission" date="2016-11" db="EMBL/GenBank/DDBJ databases">
        <authorList>
            <person name="Varghese N."/>
            <person name="Submissions S."/>
        </authorList>
    </citation>
    <scope>NUCLEOTIDE SEQUENCE [LARGE SCALE GENOMIC DNA]</scope>
    <source>
        <strain evidence="4">DSM 16219</strain>
    </source>
</reference>
<evidence type="ECO:0000256" key="1">
    <source>
        <dbReference type="SAM" id="SignalP"/>
    </source>
</evidence>
<feature type="signal peptide" evidence="1">
    <location>
        <begin position="1"/>
        <end position="19"/>
    </location>
</feature>
<dbReference type="OrthoDB" id="9915208at2"/>
<feature type="chain" id="PRO_5012206661" description="DUF2059 domain-containing protein" evidence="1">
    <location>
        <begin position="20"/>
        <end position="300"/>
    </location>
</feature>
<gene>
    <name evidence="3" type="ORF">SAMN02745216_02460</name>
</gene>
<feature type="domain" description="DUF2059" evidence="2">
    <location>
        <begin position="83"/>
        <end position="138"/>
    </location>
</feature>
<dbReference type="Proteomes" id="UP000183994">
    <property type="component" value="Unassembled WGS sequence"/>
</dbReference>
<protein>
    <recommendedName>
        <fullName evidence="2">DUF2059 domain-containing protein</fullName>
    </recommendedName>
</protein>
<proteinExistence type="predicted"/>
<dbReference type="EMBL" id="FQZU01000013">
    <property type="protein sequence ID" value="SHJ87634.1"/>
    <property type="molecule type" value="Genomic_DNA"/>
</dbReference>
<dbReference type="InterPro" id="IPR018637">
    <property type="entry name" value="DUF2059"/>
</dbReference>
<evidence type="ECO:0000259" key="2">
    <source>
        <dbReference type="Pfam" id="PF09832"/>
    </source>
</evidence>
<keyword evidence="1" id="KW-0732">Signal</keyword>
<dbReference type="STRING" id="1121393.SAMN02745216_02460"/>
<dbReference type="PROSITE" id="PS51257">
    <property type="entry name" value="PROKAR_LIPOPROTEIN"/>
    <property type="match status" value="1"/>
</dbReference>
<keyword evidence="4" id="KW-1185">Reference proteome</keyword>
<evidence type="ECO:0000313" key="4">
    <source>
        <dbReference type="Proteomes" id="UP000183994"/>
    </source>
</evidence>
<dbReference type="Pfam" id="PF09832">
    <property type="entry name" value="DUF2059"/>
    <property type="match status" value="1"/>
</dbReference>
<accession>A0A1M6MW16</accession>
<organism evidence="3 4">
    <name type="scientific">Desulfatibacillum alkenivorans DSM 16219</name>
    <dbReference type="NCBI Taxonomy" id="1121393"/>
    <lineage>
        <taxon>Bacteria</taxon>
        <taxon>Pseudomonadati</taxon>
        <taxon>Thermodesulfobacteriota</taxon>
        <taxon>Desulfobacteria</taxon>
        <taxon>Desulfobacterales</taxon>
        <taxon>Desulfatibacillaceae</taxon>
        <taxon>Desulfatibacillum</taxon>
    </lineage>
</organism>
<evidence type="ECO:0000313" key="3">
    <source>
        <dbReference type="EMBL" id="SHJ87634.1"/>
    </source>
</evidence>
<dbReference type="AlphaFoldDB" id="A0A1M6MW16"/>